<dbReference type="PROSITE" id="PS50253">
    <property type="entry name" value="COX3"/>
    <property type="match status" value="1"/>
</dbReference>
<sequence>MASHNMTRGAWTIEENPALRRRMYRFGMSVFIFSQLIPLIVLIDMRYLSAGTYVSPKASPWIGLIAALFMLISLVIAWKVKIGAAHGKDLTPLLKWVTFLGTGALLITFYQWALRFDPTTSRFGEIYYTMTGFAVFYVVVGLIGLLSALSRARFVDPQEDGHWHTEAVSYLWSGIAVIWIITYVVLFLV</sequence>
<keyword evidence="2 5" id="KW-0812">Transmembrane</keyword>
<dbReference type="SUPFAM" id="SSF81452">
    <property type="entry name" value="Cytochrome c oxidase subunit III-like"/>
    <property type="match status" value="1"/>
</dbReference>
<evidence type="ECO:0000313" key="8">
    <source>
        <dbReference type="EMBL" id="PSR28092.1"/>
    </source>
</evidence>
<reference evidence="8 9" key="1">
    <citation type="journal article" date="2014" name="BMC Genomics">
        <title>Comparison of environmental and isolate Sulfobacillus genomes reveals diverse carbon, sulfur, nitrogen, and hydrogen metabolisms.</title>
        <authorList>
            <person name="Justice N.B."/>
            <person name="Norman A."/>
            <person name="Brown C.T."/>
            <person name="Singh A."/>
            <person name="Thomas B.C."/>
            <person name="Banfield J.F."/>
        </authorList>
    </citation>
    <scope>NUCLEOTIDE SEQUENCE [LARGE SCALE GENOMIC DNA]</scope>
    <source>
        <strain evidence="8">AMDSBA5</strain>
    </source>
</reference>
<feature type="transmembrane region" description="Helical" evidence="6">
    <location>
        <begin position="126"/>
        <end position="149"/>
    </location>
</feature>
<evidence type="ECO:0000256" key="2">
    <source>
        <dbReference type="ARBA" id="ARBA00022692"/>
    </source>
</evidence>
<keyword evidence="4 6" id="KW-0472">Membrane</keyword>
<gene>
    <name evidence="8" type="ORF">C7B47_06370</name>
</gene>
<keyword evidence="3 6" id="KW-1133">Transmembrane helix</keyword>
<organism evidence="8 9">
    <name type="scientific">Sulfobacillus thermosulfidooxidans</name>
    <dbReference type="NCBI Taxonomy" id="28034"/>
    <lineage>
        <taxon>Bacteria</taxon>
        <taxon>Bacillati</taxon>
        <taxon>Bacillota</taxon>
        <taxon>Clostridia</taxon>
        <taxon>Eubacteriales</taxon>
        <taxon>Clostridiales Family XVII. Incertae Sedis</taxon>
        <taxon>Sulfobacillus</taxon>
    </lineage>
</organism>
<name>A0A2T2X0U0_SULTH</name>
<dbReference type="EMBL" id="PXYX01000008">
    <property type="protein sequence ID" value="PSR28092.1"/>
    <property type="molecule type" value="Genomic_DNA"/>
</dbReference>
<feature type="transmembrane region" description="Helical" evidence="6">
    <location>
        <begin position="93"/>
        <end position="114"/>
    </location>
</feature>
<feature type="transmembrane region" description="Helical" evidence="6">
    <location>
        <begin position="61"/>
        <end position="81"/>
    </location>
</feature>
<comment type="similarity">
    <text evidence="5">Belongs to the cytochrome c oxidase subunit 3 family.</text>
</comment>
<evidence type="ECO:0000256" key="3">
    <source>
        <dbReference type="ARBA" id="ARBA00022989"/>
    </source>
</evidence>
<dbReference type="AlphaFoldDB" id="A0A2T2X0U0"/>
<evidence type="ECO:0000256" key="4">
    <source>
        <dbReference type="ARBA" id="ARBA00023136"/>
    </source>
</evidence>
<dbReference type="Proteomes" id="UP000242705">
    <property type="component" value="Unassembled WGS sequence"/>
</dbReference>
<proteinExistence type="inferred from homology"/>
<evidence type="ECO:0000256" key="1">
    <source>
        <dbReference type="ARBA" id="ARBA00004141"/>
    </source>
</evidence>
<dbReference type="InterPro" id="IPR000298">
    <property type="entry name" value="Cyt_c_oxidase-like_su3"/>
</dbReference>
<dbReference type="InterPro" id="IPR013833">
    <property type="entry name" value="Cyt_c_oxidase_su3_a-hlx"/>
</dbReference>
<dbReference type="GO" id="GO:0022904">
    <property type="term" value="P:respiratory electron transport chain"/>
    <property type="evidence" value="ECO:0007669"/>
    <property type="project" value="InterPro"/>
</dbReference>
<dbReference type="Gene3D" id="1.20.120.80">
    <property type="entry name" value="Cytochrome c oxidase, subunit III, four-helix bundle"/>
    <property type="match status" value="1"/>
</dbReference>
<feature type="transmembrane region" description="Helical" evidence="6">
    <location>
        <begin position="170"/>
        <end position="188"/>
    </location>
</feature>
<feature type="transmembrane region" description="Helical" evidence="6">
    <location>
        <begin position="30"/>
        <end position="49"/>
    </location>
</feature>
<dbReference type="GO" id="GO:0005886">
    <property type="term" value="C:plasma membrane"/>
    <property type="evidence" value="ECO:0007669"/>
    <property type="project" value="UniProtKB-SubCell"/>
</dbReference>
<comment type="subcellular location">
    <subcellularLocation>
        <location evidence="5">Cell membrane</location>
        <topology evidence="5">Multi-pass membrane protein</topology>
    </subcellularLocation>
    <subcellularLocation>
        <location evidence="1">Membrane</location>
        <topology evidence="1">Multi-pass membrane protein</topology>
    </subcellularLocation>
</comment>
<evidence type="ECO:0000256" key="5">
    <source>
        <dbReference type="RuleBase" id="RU003376"/>
    </source>
</evidence>
<evidence type="ECO:0000313" key="9">
    <source>
        <dbReference type="Proteomes" id="UP000242705"/>
    </source>
</evidence>
<feature type="domain" description="Heme-copper oxidase subunit III family profile" evidence="7">
    <location>
        <begin position="1"/>
        <end position="189"/>
    </location>
</feature>
<evidence type="ECO:0000256" key="6">
    <source>
        <dbReference type="SAM" id="Phobius"/>
    </source>
</evidence>
<dbReference type="GO" id="GO:0004129">
    <property type="term" value="F:cytochrome-c oxidase activity"/>
    <property type="evidence" value="ECO:0007669"/>
    <property type="project" value="InterPro"/>
</dbReference>
<dbReference type="InterPro" id="IPR035973">
    <property type="entry name" value="Cyt_c_oxidase_su3-like_sf"/>
</dbReference>
<protein>
    <recommendedName>
        <fullName evidence="7">Heme-copper oxidase subunit III family profile domain-containing protein</fullName>
    </recommendedName>
</protein>
<evidence type="ECO:0000259" key="7">
    <source>
        <dbReference type="PROSITE" id="PS50253"/>
    </source>
</evidence>
<accession>A0A2T2X0U0</accession>
<comment type="caution">
    <text evidence="8">The sequence shown here is derived from an EMBL/GenBank/DDBJ whole genome shotgun (WGS) entry which is preliminary data.</text>
</comment>